<sequence length="561" mass="60363">MGRRIVVIGGVATGPKAASRARRRDGSAEITVIERGDLFSYAGCGIPFYIEGAIDDMRELLRTPIGVIRDERYFRDVKGVDMLAGTEAIRINRGDRTVTVEDLREGRVYDVPYDKLVLAVGAEAFVPRIGGVDLDGVHLLSNPRDAEAIRKELDEGARNVAIIGGGLIGMETCGALVPRGCRVTVFEMLDQLLPTLLDGDVALLLESYLRERGVDVRTSSRVKELLDGGDGRVSGVATVDGGRFDADMVIIAAGVRPNISLAREAGLEIGVTGAIAVDEHLCTSAPDIYAGGDCVENACLITGGKVYMPLGSTANKHGRVIGDNVTGGCTIFPGVVRTVVFKVLDYNVGRTGLNEREAREAGYETVTSLAPRDDRAHYYPASQPFVIKLVADRETGRLLGGQVLGRGEVVKRIDILATALRFGASVKDVADLDLGYAPPYSTAIDAAAHAANVIRNKMDGLARGISAADLKAKLDRGENLVLLDVRTGGEAEEQPFRDPRVRRIPLGELRRRLGELPGDREIVVYCRTSVRAYEAQRMLCSAGFSDVKFLEGSLAAWPYPL</sequence>
<dbReference type="InterPro" id="IPR050260">
    <property type="entry name" value="FAD-bd_OxRdtase"/>
</dbReference>
<dbReference type="SMART" id="SM00450">
    <property type="entry name" value="RHOD"/>
    <property type="match status" value="1"/>
</dbReference>
<evidence type="ECO:0000256" key="1">
    <source>
        <dbReference type="ARBA" id="ARBA00001974"/>
    </source>
</evidence>
<dbReference type="Gene3D" id="3.40.250.10">
    <property type="entry name" value="Rhodanese-like domain"/>
    <property type="match status" value="1"/>
</dbReference>
<evidence type="ECO:0000256" key="2">
    <source>
        <dbReference type="ARBA" id="ARBA00009130"/>
    </source>
</evidence>
<dbReference type="AlphaFoldDB" id="A0A0M0BTD5"/>
<evidence type="ECO:0000259" key="7">
    <source>
        <dbReference type="PROSITE" id="PS50206"/>
    </source>
</evidence>
<dbReference type="PRINTS" id="PR00368">
    <property type="entry name" value="FADPNR"/>
</dbReference>
<evidence type="ECO:0000256" key="3">
    <source>
        <dbReference type="ARBA" id="ARBA00022630"/>
    </source>
</evidence>
<evidence type="ECO:0000313" key="9">
    <source>
        <dbReference type="Proteomes" id="UP000037210"/>
    </source>
</evidence>
<dbReference type="Pfam" id="PF02852">
    <property type="entry name" value="Pyr_redox_dim"/>
    <property type="match status" value="1"/>
</dbReference>
<dbReference type="Pfam" id="PF07992">
    <property type="entry name" value="Pyr_redox_2"/>
    <property type="match status" value="1"/>
</dbReference>
<reference evidence="8 9" key="1">
    <citation type="submission" date="2015-06" db="EMBL/GenBank/DDBJ databases">
        <title>New insights into the roles of widespread benthic archaea in carbon and nitrogen cycling.</title>
        <authorList>
            <person name="Lazar C.S."/>
            <person name="Baker B.J."/>
            <person name="Seitz K.W."/>
            <person name="Hyde A.S."/>
            <person name="Dick G.J."/>
            <person name="Hinrichs K.-U."/>
            <person name="Teske A.P."/>
        </authorList>
    </citation>
    <scope>NUCLEOTIDE SEQUENCE [LARGE SCALE GENOMIC DNA]</scope>
    <source>
        <strain evidence="8">DG-45</strain>
    </source>
</reference>
<evidence type="ECO:0000256" key="6">
    <source>
        <dbReference type="ARBA" id="ARBA00023284"/>
    </source>
</evidence>
<keyword evidence="5" id="KW-0560">Oxidoreductase</keyword>
<accession>A0A0M0BTD5</accession>
<keyword evidence="3" id="KW-0285">Flavoprotein</keyword>
<evidence type="ECO:0000256" key="4">
    <source>
        <dbReference type="ARBA" id="ARBA00022827"/>
    </source>
</evidence>
<dbReference type="SUPFAM" id="SSF52821">
    <property type="entry name" value="Rhodanese/Cell cycle control phosphatase"/>
    <property type="match status" value="1"/>
</dbReference>
<dbReference type="InterPro" id="IPR023753">
    <property type="entry name" value="FAD/NAD-binding_dom"/>
</dbReference>
<dbReference type="GO" id="GO:0016491">
    <property type="term" value="F:oxidoreductase activity"/>
    <property type="evidence" value="ECO:0007669"/>
    <property type="project" value="UniProtKB-KW"/>
</dbReference>
<keyword evidence="6" id="KW-0676">Redox-active center</keyword>
<organism evidence="8 9">
    <name type="scientific">miscellaneous Crenarchaeota group-15 archaeon DG-45</name>
    <dbReference type="NCBI Taxonomy" id="1685127"/>
    <lineage>
        <taxon>Archaea</taxon>
        <taxon>Candidatus Bathyarchaeota</taxon>
        <taxon>MCG-15</taxon>
    </lineage>
</organism>
<dbReference type="InterPro" id="IPR016156">
    <property type="entry name" value="FAD/NAD-linked_Rdtase_dimer_sf"/>
</dbReference>
<protein>
    <submittedName>
        <fullName evidence="8">Pyridine nucleotide-disulfide oxidoreductase</fullName>
    </submittedName>
</protein>
<comment type="cofactor">
    <cofactor evidence="1">
        <name>FAD</name>
        <dbReference type="ChEBI" id="CHEBI:57692"/>
    </cofactor>
</comment>
<name>A0A0M0BTD5_9ARCH</name>
<comment type="caution">
    <text evidence="8">The sequence shown here is derived from an EMBL/GenBank/DDBJ whole genome shotgun (WGS) entry which is preliminary data.</text>
</comment>
<dbReference type="PANTHER" id="PTHR43429:SF1">
    <property type="entry name" value="NAD(P)H SULFUR OXIDOREDUCTASE (COA-DEPENDENT)"/>
    <property type="match status" value="1"/>
</dbReference>
<dbReference type="InterPro" id="IPR036188">
    <property type="entry name" value="FAD/NAD-bd_sf"/>
</dbReference>
<evidence type="ECO:0000313" key="8">
    <source>
        <dbReference type="EMBL" id="KON31620.1"/>
    </source>
</evidence>
<proteinExistence type="inferred from homology"/>
<dbReference type="InterPro" id="IPR001763">
    <property type="entry name" value="Rhodanese-like_dom"/>
</dbReference>
<dbReference type="EMBL" id="LFWZ01000001">
    <property type="protein sequence ID" value="KON31620.1"/>
    <property type="molecule type" value="Genomic_DNA"/>
</dbReference>
<gene>
    <name evidence="8" type="ORF">AC482_00235</name>
</gene>
<evidence type="ECO:0000256" key="5">
    <source>
        <dbReference type="ARBA" id="ARBA00023002"/>
    </source>
</evidence>
<comment type="similarity">
    <text evidence="2">Belongs to the class-III pyridine nucleotide-disulfide oxidoreductase family.</text>
</comment>
<dbReference type="InterPro" id="IPR036873">
    <property type="entry name" value="Rhodanese-like_dom_sf"/>
</dbReference>
<dbReference type="SUPFAM" id="SSF55424">
    <property type="entry name" value="FAD/NAD-linked reductases, dimerisation (C-terminal) domain"/>
    <property type="match status" value="1"/>
</dbReference>
<dbReference type="Pfam" id="PF00581">
    <property type="entry name" value="Rhodanese"/>
    <property type="match status" value="1"/>
</dbReference>
<dbReference type="CDD" id="cd00158">
    <property type="entry name" value="RHOD"/>
    <property type="match status" value="1"/>
</dbReference>
<dbReference type="PRINTS" id="PR00411">
    <property type="entry name" value="PNDRDTASEI"/>
</dbReference>
<dbReference type="PANTHER" id="PTHR43429">
    <property type="entry name" value="PYRIDINE NUCLEOTIDE-DISULFIDE OXIDOREDUCTASE DOMAIN-CONTAINING"/>
    <property type="match status" value="1"/>
</dbReference>
<dbReference type="InterPro" id="IPR004099">
    <property type="entry name" value="Pyr_nucl-diS_OxRdtase_dimer"/>
</dbReference>
<dbReference type="PROSITE" id="PS50206">
    <property type="entry name" value="RHODANESE_3"/>
    <property type="match status" value="1"/>
</dbReference>
<dbReference type="Gene3D" id="3.50.50.60">
    <property type="entry name" value="FAD/NAD(P)-binding domain"/>
    <property type="match status" value="2"/>
</dbReference>
<dbReference type="PATRIC" id="fig|1685127.3.peg.835"/>
<dbReference type="SUPFAM" id="SSF51905">
    <property type="entry name" value="FAD/NAD(P)-binding domain"/>
    <property type="match status" value="2"/>
</dbReference>
<feature type="domain" description="Rhodanese" evidence="7">
    <location>
        <begin position="476"/>
        <end position="558"/>
    </location>
</feature>
<keyword evidence="4" id="KW-0274">FAD</keyword>
<dbReference type="Proteomes" id="UP000037210">
    <property type="component" value="Unassembled WGS sequence"/>
</dbReference>